<keyword evidence="1" id="KW-0732">Signal</keyword>
<reference evidence="2 3" key="1">
    <citation type="submission" date="2024-03" db="EMBL/GenBank/DDBJ databases">
        <title>Complete genome sequence of the green alga Chloropicon roscoffensis RCC1871.</title>
        <authorList>
            <person name="Lemieux C."/>
            <person name="Pombert J.-F."/>
            <person name="Otis C."/>
            <person name="Turmel M."/>
        </authorList>
    </citation>
    <scope>NUCLEOTIDE SEQUENCE [LARGE SCALE GENOMIC DNA]</scope>
    <source>
        <strain evidence="2 3">RCC1871</strain>
    </source>
</reference>
<gene>
    <name evidence="2" type="ORF">HKI87_07g48380</name>
</gene>
<accession>A0AAX4PCG6</accession>
<organism evidence="2 3">
    <name type="scientific">Chloropicon roscoffensis</name>
    <dbReference type="NCBI Taxonomy" id="1461544"/>
    <lineage>
        <taxon>Eukaryota</taxon>
        <taxon>Viridiplantae</taxon>
        <taxon>Chlorophyta</taxon>
        <taxon>Chloropicophyceae</taxon>
        <taxon>Chloropicales</taxon>
        <taxon>Chloropicaceae</taxon>
        <taxon>Chloropicon</taxon>
    </lineage>
</organism>
<keyword evidence="3" id="KW-1185">Reference proteome</keyword>
<dbReference type="AlphaFoldDB" id="A0AAX4PCG6"/>
<protein>
    <submittedName>
        <fullName evidence="2">Uncharacterized protein</fullName>
    </submittedName>
</protein>
<feature type="signal peptide" evidence="1">
    <location>
        <begin position="1"/>
        <end position="18"/>
    </location>
</feature>
<feature type="chain" id="PRO_5043399589" evidence="1">
    <location>
        <begin position="19"/>
        <end position="161"/>
    </location>
</feature>
<dbReference type="Proteomes" id="UP001472866">
    <property type="component" value="Chromosome 07"/>
</dbReference>
<evidence type="ECO:0000313" key="2">
    <source>
        <dbReference type="EMBL" id="WZN63290.1"/>
    </source>
</evidence>
<name>A0AAX4PCG6_9CHLO</name>
<evidence type="ECO:0000256" key="1">
    <source>
        <dbReference type="SAM" id="SignalP"/>
    </source>
</evidence>
<dbReference type="EMBL" id="CP151507">
    <property type="protein sequence ID" value="WZN63290.1"/>
    <property type="molecule type" value="Genomic_DNA"/>
</dbReference>
<sequence length="161" mass="17172">MGALLALATLVAISSASADPSVYQPEALFRKRLDFPAERLWRSRENLVTDFLVPRGFSHCTSLDGPSCAAEGSSSGELDRSKSLQHVAELKITEASESDLFDLVLRALAGDSLNAGLSDEDTEAMKEVIAELLEKDEFVESIQGKGAAGKAGKAEDREGNS</sequence>
<evidence type="ECO:0000313" key="3">
    <source>
        <dbReference type="Proteomes" id="UP001472866"/>
    </source>
</evidence>
<proteinExistence type="predicted"/>